<dbReference type="OrthoDB" id="142096at2157"/>
<feature type="domain" description="DUF6293" evidence="2">
    <location>
        <begin position="149"/>
        <end position="248"/>
    </location>
</feature>
<protein>
    <submittedName>
        <fullName evidence="3">Uncharacterized protein</fullName>
    </submittedName>
</protein>
<gene>
    <name evidence="3" type="ORF">SAMN04487949_2987</name>
</gene>
<dbReference type="Gene3D" id="3.40.50.11700">
    <property type="match status" value="1"/>
</dbReference>
<name>A0A1G9XGY3_9EURY</name>
<accession>A0A1G9XGY3</accession>
<dbReference type="RefSeq" id="WP_089698732.1">
    <property type="nucleotide sequence ID" value="NZ_FNHL01000004.1"/>
</dbReference>
<reference evidence="4" key="1">
    <citation type="submission" date="2016-10" db="EMBL/GenBank/DDBJ databases">
        <authorList>
            <person name="Varghese N."/>
            <person name="Submissions S."/>
        </authorList>
    </citation>
    <scope>NUCLEOTIDE SEQUENCE [LARGE SCALE GENOMIC DNA]</scope>
    <source>
        <strain evidence="4">CGMCC 1.10119</strain>
    </source>
</reference>
<feature type="domain" description="HFX-2341-like N-terminal" evidence="1">
    <location>
        <begin position="12"/>
        <end position="129"/>
    </location>
</feature>
<organism evidence="3 4">
    <name type="scientific">Halogranum gelatinilyticum</name>
    <dbReference type="NCBI Taxonomy" id="660521"/>
    <lineage>
        <taxon>Archaea</taxon>
        <taxon>Methanobacteriati</taxon>
        <taxon>Methanobacteriota</taxon>
        <taxon>Stenosarchaea group</taxon>
        <taxon>Halobacteria</taxon>
        <taxon>Halobacteriales</taxon>
        <taxon>Haloferacaceae</taxon>
    </lineage>
</organism>
<dbReference type="AlphaFoldDB" id="A0A1G9XGY3"/>
<dbReference type="EMBL" id="FNHL01000004">
    <property type="protein sequence ID" value="SDM95980.1"/>
    <property type="molecule type" value="Genomic_DNA"/>
</dbReference>
<evidence type="ECO:0000313" key="4">
    <source>
        <dbReference type="Proteomes" id="UP000199451"/>
    </source>
</evidence>
<proteinExistence type="predicted"/>
<dbReference type="Pfam" id="PF19810">
    <property type="entry name" value="HFX_2341_N"/>
    <property type="match status" value="1"/>
</dbReference>
<dbReference type="InterPro" id="IPR054162">
    <property type="entry name" value="DUF6293_C"/>
</dbReference>
<sequence>MDDSRGLHSVRRVHIAPLGYEHDRILLPATRYDADLLYLLGPTTPSSSSPDYHDDLVARLVETGIEVERVDVDLQDIYDVLGRTTTLVARHGDDEVLVNVSSGTALAAVGTTIACMTTHATAYTVEPETNAHDVHREPRTTGVANVESLPDYPIESPTRPQIAVMDYLAKQAEKGYTVRKRDLIEFAENADLRFMVDPPTTNRQSKYRRLQSAVVDPLTEKGYLDVRSAGRRKLVSLTDIGHSVYVAFEHKLKFG</sequence>
<dbReference type="Proteomes" id="UP000199451">
    <property type="component" value="Unassembled WGS sequence"/>
</dbReference>
<dbReference type="InterPro" id="IPR046260">
    <property type="entry name" value="HFX_2341-like_N"/>
</dbReference>
<keyword evidence="4" id="KW-1185">Reference proteome</keyword>
<dbReference type="Pfam" id="PF22665">
    <property type="entry name" value="WHD_DUF6293"/>
    <property type="match status" value="1"/>
</dbReference>
<evidence type="ECO:0000313" key="3">
    <source>
        <dbReference type="EMBL" id="SDM95980.1"/>
    </source>
</evidence>
<evidence type="ECO:0000259" key="2">
    <source>
        <dbReference type="Pfam" id="PF22665"/>
    </source>
</evidence>
<evidence type="ECO:0000259" key="1">
    <source>
        <dbReference type="Pfam" id="PF19810"/>
    </source>
</evidence>